<dbReference type="PROSITE" id="PS50035">
    <property type="entry name" value="PLD"/>
    <property type="match status" value="1"/>
</dbReference>
<comment type="catalytic activity">
    <reaction evidence="1">
        <text>a 1,2-diacyl-sn-glycero-3-phosphocholine + H2O = a 1,2-diacyl-sn-glycero-3-phosphate + choline + H(+)</text>
        <dbReference type="Rhea" id="RHEA:14445"/>
        <dbReference type="ChEBI" id="CHEBI:15354"/>
        <dbReference type="ChEBI" id="CHEBI:15377"/>
        <dbReference type="ChEBI" id="CHEBI:15378"/>
        <dbReference type="ChEBI" id="CHEBI:57643"/>
        <dbReference type="ChEBI" id="CHEBI:58608"/>
        <dbReference type="EC" id="3.1.4.4"/>
    </reaction>
</comment>
<feature type="chain" id="PRO_5012218482" description="phospholipase D" evidence="7">
    <location>
        <begin position="21"/>
        <end position="185"/>
    </location>
</feature>
<keyword evidence="6" id="KW-0443">Lipid metabolism</keyword>
<dbReference type="Proteomes" id="UP000198284">
    <property type="component" value="Unassembled WGS sequence"/>
</dbReference>
<dbReference type="EC" id="3.1.4.4" evidence="3"/>
<sequence length="185" mass="20167">MRTRLALICLLGAVGLPAGARGSDSVPVLPLHGTVQAAFAPWDDSEALIEDALGTARRDILVQAYLLTSKRIGAALLAAHRRGVAVRILADADQHEKTPSSQLPKLAAAGLPIWLETRYQNAHNKIIVIDAHGAEPAVITGSYNFTWTAQHKNAENLLIIRGSPELALRYASNWERHRRDAMPYK</sequence>
<dbReference type="InterPro" id="IPR051406">
    <property type="entry name" value="PLD_domain"/>
</dbReference>
<dbReference type="AlphaFoldDB" id="A0A239DX39"/>
<feature type="domain" description="PLD phosphodiesterase" evidence="8">
    <location>
        <begin position="118"/>
        <end position="149"/>
    </location>
</feature>
<organism evidence="9 10">
    <name type="scientific">Noviherbaspirillum humi</name>
    <dbReference type="NCBI Taxonomy" id="1688639"/>
    <lineage>
        <taxon>Bacteria</taxon>
        <taxon>Pseudomonadati</taxon>
        <taxon>Pseudomonadota</taxon>
        <taxon>Betaproteobacteria</taxon>
        <taxon>Burkholderiales</taxon>
        <taxon>Oxalobacteraceae</taxon>
        <taxon>Noviherbaspirillum</taxon>
    </lineage>
</organism>
<comment type="similarity">
    <text evidence="2">Belongs to the phospholipase D family.</text>
</comment>
<proteinExistence type="inferred from homology"/>
<evidence type="ECO:0000256" key="2">
    <source>
        <dbReference type="ARBA" id="ARBA00008664"/>
    </source>
</evidence>
<evidence type="ECO:0000313" key="10">
    <source>
        <dbReference type="Proteomes" id="UP000198284"/>
    </source>
</evidence>
<protein>
    <recommendedName>
        <fullName evidence="3">phospholipase D</fullName>
        <ecNumber evidence="3">3.1.4.4</ecNumber>
    </recommendedName>
</protein>
<evidence type="ECO:0000313" key="9">
    <source>
        <dbReference type="EMBL" id="SNS36917.1"/>
    </source>
</evidence>
<dbReference type="RefSeq" id="WP_089398248.1">
    <property type="nucleotide sequence ID" value="NZ_FZOT01000002.1"/>
</dbReference>
<gene>
    <name evidence="9" type="ORF">SAMN06265795_102409</name>
</gene>
<evidence type="ECO:0000256" key="3">
    <source>
        <dbReference type="ARBA" id="ARBA00012027"/>
    </source>
</evidence>
<evidence type="ECO:0000256" key="1">
    <source>
        <dbReference type="ARBA" id="ARBA00000798"/>
    </source>
</evidence>
<dbReference type="InterPro" id="IPR025202">
    <property type="entry name" value="PLD-like_dom"/>
</dbReference>
<dbReference type="SUPFAM" id="SSF56024">
    <property type="entry name" value="Phospholipase D/nuclease"/>
    <property type="match status" value="1"/>
</dbReference>
<dbReference type="PANTHER" id="PTHR43856">
    <property type="entry name" value="CARDIOLIPIN HYDROLASE"/>
    <property type="match status" value="1"/>
</dbReference>
<keyword evidence="5" id="KW-0442">Lipid degradation</keyword>
<reference evidence="9 10" key="1">
    <citation type="submission" date="2017-06" db="EMBL/GenBank/DDBJ databases">
        <authorList>
            <person name="Kim H.J."/>
            <person name="Triplett B.A."/>
        </authorList>
    </citation>
    <scope>NUCLEOTIDE SEQUENCE [LARGE SCALE GENOMIC DNA]</scope>
    <source>
        <strain evidence="9 10">U15</strain>
    </source>
</reference>
<evidence type="ECO:0000259" key="8">
    <source>
        <dbReference type="PROSITE" id="PS50035"/>
    </source>
</evidence>
<dbReference type="EMBL" id="FZOT01000002">
    <property type="protein sequence ID" value="SNS36917.1"/>
    <property type="molecule type" value="Genomic_DNA"/>
</dbReference>
<dbReference type="Pfam" id="PF13091">
    <property type="entry name" value="PLDc_2"/>
    <property type="match status" value="1"/>
</dbReference>
<evidence type="ECO:0000256" key="5">
    <source>
        <dbReference type="ARBA" id="ARBA00022963"/>
    </source>
</evidence>
<dbReference type="OrthoDB" id="5294698at2"/>
<dbReference type="GO" id="GO:0006793">
    <property type="term" value="P:phosphorus metabolic process"/>
    <property type="evidence" value="ECO:0007669"/>
    <property type="project" value="UniProtKB-ARBA"/>
</dbReference>
<evidence type="ECO:0000256" key="7">
    <source>
        <dbReference type="SAM" id="SignalP"/>
    </source>
</evidence>
<evidence type="ECO:0000256" key="4">
    <source>
        <dbReference type="ARBA" id="ARBA00022801"/>
    </source>
</evidence>
<evidence type="ECO:0000256" key="6">
    <source>
        <dbReference type="ARBA" id="ARBA00023098"/>
    </source>
</evidence>
<keyword evidence="7" id="KW-0732">Signal</keyword>
<keyword evidence="10" id="KW-1185">Reference proteome</keyword>
<keyword evidence="4" id="KW-0378">Hydrolase</keyword>
<dbReference type="CDD" id="cd09170">
    <property type="entry name" value="PLDc_Nuc"/>
    <property type="match status" value="1"/>
</dbReference>
<feature type="signal peptide" evidence="7">
    <location>
        <begin position="1"/>
        <end position="20"/>
    </location>
</feature>
<dbReference type="GO" id="GO:0016891">
    <property type="term" value="F:RNA endonuclease activity producing 5'-phosphomonoesters, hydrolytic mechanism"/>
    <property type="evidence" value="ECO:0007669"/>
    <property type="project" value="TreeGrafter"/>
</dbReference>
<accession>A0A239DX39</accession>
<dbReference type="PANTHER" id="PTHR43856:SF1">
    <property type="entry name" value="MITOCHONDRIAL CARDIOLIPIN HYDROLASE"/>
    <property type="match status" value="1"/>
</dbReference>
<dbReference type="InterPro" id="IPR001736">
    <property type="entry name" value="PLipase_D/transphosphatidylase"/>
</dbReference>
<name>A0A239DX39_9BURK</name>
<dbReference type="GO" id="GO:0016042">
    <property type="term" value="P:lipid catabolic process"/>
    <property type="evidence" value="ECO:0007669"/>
    <property type="project" value="UniProtKB-KW"/>
</dbReference>
<dbReference type="GO" id="GO:0004630">
    <property type="term" value="F:phospholipase D activity"/>
    <property type="evidence" value="ECO:0007669"/>
    <property type="project" value="UniProtKB-EC"/>
</dbReference>
<dbReference type="Gene3D" id="3.30.870.10">
    <property type="entry name" value="Endonuclease Chain A"/>
    <property type="match status" value="1"/>
</dbReference>